<dbReference type="EMBL" id="BTGU01000337">
    <property type="protein sequence ID" value="GMN66550.1"/>
    <property type="molecule type" value="Genomic_DNA"/>
</dbReference>
<dbReference type="Proteomes" id="UP001187192">
    <property type="component" value="Unassembled WGS sequence"/>
</dbReference>
<comment type="caution">
    <text evidence="2">The sequence shown here is derived from an EMBL/GenBank/DDBJ whole genome shotgun (WGS) entry which is preliminary data.</text>
</comment>
<proteinExistence type="predicted"/>
<sequence>MYAVDLAWEVGASQFGIRAVLCQPTSLRLTSLLQRPKDDVGWCLSLMVATRHDFKKLNLFPYRTMPPKRRTAPTQDVNLAAQGPADARVPPAPVNQPAPPKIPNADPVIPENPIAPEVPIAPVAVPSAPRV</sequence>
<feature type="compositionally biased region" description="Pro residues" evidence="1">
    <location>
        <begin position="90"/>
        <end position="102"/>
    </location>
</feature>
<evidence type="ECO:0000313" key="2">
    <source>
        <dbReference type="EMBL" id="GMN66550.1"/>
    </source>
</evidence>
<evidence type="ECO:0000313" key="3">
    <source>
        <dbReference type="Proteomes" id="UP001187192"/>
    </source>
</evidence>
<protein>
    <submittedName>
        <fullName evidence="2">Uncharacterized protein</fullName>
    </submittedName>
</protein>
<accession>A0AA88E547</accession>
<dbReference type="AlphaFoldDB" id="A0AA88E547"/>
<organism evidence="2 3">
    <name type="scientific">Ficus carica</name>
    <name type="common">Common fig</name>
    <dbReference type="NCBI Taxonomy" id="3494"/>
    <lineage>
        <taxon>Eukaryota</taxon>
        <taxon>Viridiplantae</taxon>
        <taxon>Streptophyta</taxon>
        <taxon>Embryophyta</taxon>
        <taxon>Tracheophyta</taxon>
        <taxon>Spermatophyta</taxon>
        <taxon>Magnoliopsida</taxon>
        <taxon>eudicotyledons</taxon>
        <taxon>Gunneridae</taxon>
        <taxon>Pentapetalae</taxon>
        <taxon>rosids</taxon>
        <taxon>fabids</taxon>
        <taxon>Rosales</taxon>
        <taxon>Moraceae</taxon>
        <taxon>Ficeae</taxon>
        <taxon>Ficus</taxon>
    </lineage>
</organism>
<reference evidence="2" key="1">
    <citation type="submission" date="2023-07" db="EMBL/GenBank/DDBJ databases">
        <title>draft genome sequence of fig (Ficus carica).</title>
        <authorList>
            <person name="Takahashi T."/>
            <person name="Nishimura K."/>
        </authorList>
    </citation>
    <scope>NUCLEOTIDE SEQUENCE</scope>
</reference>
<name>A0AA88E547_FICCA</name>
<evidence type="ECO:0000256" key="1">
    <source>
        <dbReference type="SAM" id="MobiDB-lite"/>
    </source>
</evidence>
<gene>
    <name evidence="2" type="ORF">TIFTF001_035617</name>
</gene>
<keyword evidence="3" id="KW-1185">Reference proteome</keyword>
<feature type="region of interest" description="Disordered" evidence="1">
    <location>
        <begin position="84"/>
        <end position="110"/>
    </location>
</feature>